<protein>
    <recommendedName>
        <fullName evidence="4">CL1</fullName>
    </recommendedName>
</protein>
<evidence type="ECO:0000313" key="7">
    <source>
        <dbReference type="Proteomes" id="UP001190926"/>
    </source>
</evidence>
<comment type="caution">
    <text evidence="6">The sequence shown here is derived from an EMBL/GenBank/DDBJ whole genome shotgun (WGS) entry which is preliminary data.</text>
</comment>
<dbReference type="AlphaFoldDB" id="A0AAD4JN88"/>
<name>A0AAD4JN88_PERFH</name>
<comment type="similarity">
    <text evidence="1">Belongs to the universal ribosomal protein uL1 family.</text>
</comment>
<evidence type="ECO:0000313" key="6">
    <source>
        <dbReference type="EMBL" id="KAH6836434.1"/>
    </source>
</evidence>
<dbReference type="GO" id="GO:1990904">
    <property type="term" value="C:ribonucleoprotein complex"/>
    <property type="evidence" value="ECO:0007669"/>
    <property type="project" value="UniProtKB-KW"/>
</dbReference>
<evidence type="ECO:0000256" key="5">
    <source>
        <dbReference type="SAM" id="MobiDB-lite"/>
    </source>
</evidence>
<feature type="compositionally biased region" description="Basic and acidic residues" evidence="5">
    <location>
        <begin position="90"/>
        <end position="99"/>
    </location>
</feature>
<dbReference type="GO" id="GO:0005840">
    <property type="term" value="C:ribosome"/>
    <property type="evidence" value="ECO:0007669"/>
    <property type="project" value="UniProtKB-KW"/>
</dbReference>
<dbReference type="Gene3D" id="3.40.50.790">
    <property type="match status" value="1"/>
</dbReference>
<evidence type="ECO:0000256" key="3">
    <source>
        <dbReference type="ARBA" id="ARBA00023274"/>
    </source>
</evidence>
<dbReference type="Pfam" id="PF00687">
    <property type="entry name" value="Ribosomal_L1"/>
    <property type="match status" value="1"/>
</dbReference>
<reference evidence="6 7" key="1">
    <citation type="journal article" date="2021" name="Nat. Commun.">
        <title>Incipient diploidization of the medicinal plant Perilla within 10,000 years.</title>
        <authorList>
            <person name="Zhang Y."/>
            <person name="Shen Q."/>
            <person name="Leng L."/>
            <person name="Zhang D."/>
            <person name="Chen S."/>
            <person name="Shi Y."/>
            <person name="Ning Z."/>
            <person name="Chen S."/>
        </authorList>
    </citation>
    <scope>NUCLEOTIDE SEQUENCE [LARGE SCALE GENOMIC DNA]</scope>
    <source>
        <strain evidence="7">cv. PC099</strain>
    </source>
</reference>
<dbReference type="Proteomes" id="UP001190926">
    <property type="component" value="Unassembled WGS sequence"/>
</dbReference>
<dbReference type="InterPro" id="IPR028364">
    <property type="entry name" value="Ribosomal_uL1/biogenesis"/>
</dbReference>
<feature type="compositionally biased region" description="Basic and acidic residues" evidence="5">
    <location>
        <begin position="119"/>
        <end position="131"/>
    </location>
</feature>
<organism evidence="6 7">
    <name type="scientific">Perilla frutescens var. hirtella</name>
    <name type="common">Perilla citriodora</name>
    <name type="synonym">Perilla setoyensis</name>
    <dbReference type="NCBI Taxonomy" id="608512"/>
    <lineage>
        <taxon>Eukaryota</taxon>
        <taxon>Viridiplantae</taxon>
        <taxon>Streptophyta</taxon>
        <taxon>Embryophyta</taxon>
        <taxon>Tracheophyta</taxon>
        <taxon>Spermatophyta</taxon>
        <taxon>Magnoliopsida</taxon>
        <taxon>eudicotyledons</taxon>
        <taxon>Gunneridae</taxon>
        <taxon>Pentapetalae</taxon>
        <taxon>asterids</taxon>
        <taxon>lamiids</taxon>
        <taxon>Lamiales</taxon>
        <taxon>Lamiaceae</taxon>
        <taxon>Nepetoideae</taxon>
        <taxon>Elsholtzieae</taxon>
        <taxon>Perilla</taxon>
    </lineage>
</organism>
<dbReference type="FunFam" id="3.40.50.790:FF:000001">
    <property type="entry name" value="50S ribosomal protein L1"/>
    <property type="match status" value="1"/>
</dbReference>
<keyword evidence="3" id="KW-0687">Ribonucleoprotein</keyword>
<feature type="region of interest" description="Disordered" evidence="5">
    <location>
        <begin position="1"/>
        <end position="131"/>
    </location>
</feature>
<dbReference type="EMBL" id="SDAM02000020">
    <property type="protein sequence ID" value="KAH6836434.1"/>
    <property type="molecule type" value="Genomic_DNA"/>
</dbReference>
<keyword evidence="2 6" id="KW-0689">Ribosomal protein</keyword>
<keyword evidence="7" id="KW-1185">Reference proteome</keyword>
<dbReference type="CDD" id="cd00403">
    <property type="entry name" value="Ribosomal_L1"/>
    <property type="match status" value="1"/>
</dbReference>
<evidence type="ECO:0000256" key="2">
    <source>
        <dbReference type="ARBA" id="ARBA00022980"/>
    </source>
</evidence>
<evidence type="ECO:0000256" key="1">
    <source>
        <dbReference type="ARBA" id="ARBA00010531"/>
    </source>
</evidence>
<accession>A0AAD4JN88</accession>
<dbReference type="Gene3D" id="3.30.190.20">
    <property type="match status" value="1"/>
</dbReference>
<proteinExistence type="inferred from homology"/>
<dbReference type="PANTHER" id="PTHR36427">
    <property type="entry name" value="54S RIBOSOMAL PROTEIN L1, MITOCHONDRIAL"/>
    <property type="match status" value="1"/>
</dbReference>
<dbReference type="InterPro" id="IPR023674">
    <property type="entry name" value="Ribosomal_uL1-like"/>
</dbReference>
<dbReference type="InterPro" id="IPR016095">
    <property type="entry name" value="Ribosomal_uL1_3-a/b-sand"/>
</dbReference>
<gene>
    <name evidence="6" type="ORF">C2S53_016493</name>
</gene>
<evidence type="ECO:0000256" key="4">
    <source>
        <dbReference type="ARBA" id="ARBA00082680"/>
    </source>
</evidence>
<dbReference type="PANTHER" id="PTHR36427:SF4">
    <property type="entry name" value="RIBOSOMAL PROTEIN L1P_L10E FAMILY"/>
    <property type="match status" value="1"/>
</dbReference>
<sequence>MAAFKHLLSHGHRLSNPPPPRHLVSLLRRHFSSEPQPSPPPERSSERNANFRNPVPIQPVSYAAKPKAPPPEETQKEYPQERQSYQSDYARPEVRDEVRYNNNENLAISPVSYAARRPTPSEETQREETRQWSRDEMRYMKDASGVSPVSYAPRVAPLPEDRENVGEEQKVGRDEGMEWERRRIEGYRRRGGLRYGGMQVVEEKESLPFPKLIMVENAEKKSEEKGKTIYDVKEAIRLVKANARKTFEETLEAHVRMARDLVRTDLKLDGSVRLPHGAGKTFRVAVFAEGAAADEARDAGAYVVGGPELVESILTGKSKVTFDKCVATPSMMKHVRKIAKFLKKLMPDAKKGTLTDDVSRAVKDAKEHVRFEKDKTAIVHVPLGKVNFPENNLKENIGAFVHALLLAKPAGLKKSSKFAGYVDTFHITSTMGRSYPVSIQSLSMAADHFSKLQVK</sequence>
<dbReference type="SUPFAM" id="SSF56808">
    <property type="entry name" value="Ribosomal protein L1"/>
    <property type="match status" value="1"/>
</dbReference>